<evidence type="ECO:0000313" key="2">
    <source>
        <dbReference type="Proteomes" id="UP000683925"/>
    </source>
</evidence>
<reference evidence="1" key="1">
    <citation type="submission" date="2021-01" db="EMBL/GenBank/DDBJ databases">
        <authorList>
            <consortium name="Genoscope - CEA"/>
            <person name="William W."/>
        </authorList>
    </citation>
    <scope>NUCLEOTIDE SEQUENCE</scope>
</reference>
<dbReference type="OrthoDB" id="296979at2759"/>
<keyword evidence="2" id="KW-1185">Reference proteome</keyword>
<dbReference type="Proteomes" id="UP000683925">
    <property type="component" value="Unassembled WGS sequence"/>
</dbReference>
<name>A0A8S1XL00_PAROT</name>
<accession>A0A8S1XL00</accession>
<dbReference type="AlphaFoldDB" id="A0A8S1XL00"/>
<comment type="caution">
    <text evidence="1">The sequence shown here is derived from an EMBL/GenBank/DDBJ whole genome shotgun (WGS) entry which is preliminary data.</text>
</comment>
<proteinExistence type="predicted"/>
<gene>
    <name evidence="1" type="ORF">POCTA_138.1.T1230180</name>
</gene>
<evidence type="ECO:0000313" key="1">
    <source>
        <dbReference type="EMBL" id="CAD8201172.1"/>
    </source>
</evidence>
<dbReference type="EMBL" id="CAJJDP010000123">
    <property type="protein sequence ID" value="CAD8201172.1"/>
    <property type="molecule type" value="Genomic_DNA"/>
</dbReference>
<dbReference type="OMA" id="WQQNIQE"/>
<organism evidence="1 2">
    <name type="scientific">Paramecium octaurelia</name>
    <dbReference type="NCBI Taxonomy" id="43137"/>
    <lineage>
        <taxon>Eukaryota</taxon>
        <taxon>Sar</taxon>
        <taxon>Alveolata</taxon>
        <taxon>Ciliophora</taxon>
        <taxon>Intramacronucleata</taxon>
        <taxon>Oligohymenophorea</taxon>
        <taxon>Peniculida</taxon>
        <taxon>Parameciidae</taxon>
        <taxon>Paramecium</taxon>
    </lineage>
</organism>
<sequence length="410" mass="48780">MELNKLYEVNPDDLDTIFRGIQQEIEHKENDLNTTIPQLQEKYKDYKLQDHDKKLIRRFHIRISQLFEKCKTPNAIDYISSIIDILNCDGQNLNFILNKIQKRSEDLMQSPIEDTNSIQVKKTLPNWQQNIQENQRVFQFYDSDFWKLYDIMLLQRQYCLNLITLHQTKQQNFERLYSQSLERNQRFNKQNLQLSIEMNTLIAKAQYLNSLKTDEPIQTIYNNKSIIMFGKKSPKRKPKMNIKYSFSVSPQRASSRDPKPQGSDIKRIFETEKLQLYDQNISTKKNMSKRVYRNDDYITAIDTQFQEKTKLKLSSEIYFPYQINKKQTLILPEIKSPYQFDQNGICKEIQDSLTKTIQLFEKKKYLTPDKHSSKQSPLNLDLNGTLCQQILPQFKINTRDLQTIRSLIGK</sequence>
<protein>
    <submittedName>
        <fullName evidence="1">Uncharacterized protein</fullName>
    </submittedName>
</protein>